<name>A0ABM9DDN8_9HYPH</name>
<evidence type="ECO:0000313" key="2">
    <source>
        <dbReference type="EMBL" id="CAH2394391.1"/>
    </source>
</evidence>
<comment type="caution">
    <text evidence="2">The sequence shown here is derived from an EMBL/GenBank/DDBJ whole genome shotgun (WGS) entry which is preliminary data.</text>
</comment>
<proteinExistence type="predicted"/>
<feature type="region of interest" description="Disordered" evidence="1">
    <location>
        <begin position="1"/>
        <end position="33"/>
    </location>
</feature>
<evidence type="ECO:0000313" key="3">
    <source>
        <dbReference type="Proteomes" id="UP001152604"/>
    </source>
</evidence>
<accession>A0ABM9DDN8</accession>
<reference evidence="2" key="1">
    <citation type="submission" date="2022-03" db="EMBL/GenBank/DDBJ databases">
        <authorList>
            <person name="Brunel B."/>
        </authorList>
    </citation>
    <scope>NUCLEOTIDE SEQUENCE</scope>
    <source>
        <strain evidence="2">STM4922sample</strain>
    </source>
</reference>
<dbReference type="Proteomes" id="UP001152604">
    <property type="component" value="Unassembled WGS sequence"/>
</dbReference>
<keyword evidence="3" id="KW-1185">Reference proteome</keyword>
<protein>
    <recommendedName>
        <fullName evidence="4">Transposase</fullName>
    </recommendedName>
</protein>
<sequence length="137" mass="15290">MASISRATAYGIKKNPDLPSQKQKARGRRRPDPLEHIFQAEVVPLLMAAPGIRAVAIYEERLRRHPELSEGIRRTLERRIRSWRAIHGEEQEVIFRQLHQTRPVGLSDITDVAAGVSILGPAARPSALPLPARLVGL</sequence>
<gene>
    <name evidence="2" type="ORF">MES4922_10304</name>
</gene>
<dbReference type="EMBL" id="CAKXZS010000001">
    <property type="protein sequence ID" value="CAH2394391.1"/>
    <property type="molecule type" value="Genomic_DNA"/>
</dbReference>
<organism evidence="2 3">
    <name type="scientific">Mesorhizobium ventifaucium</name>
    <dbReference type="NCBI Taxonomy" id="666020"/>
    <lineage>
        <taxon>Bacteria</taxon>
        <taxon>Pseudomonadati</taxon>
        <taxon>Pseudomonadota</taxon>
        <taxon>Alphaproteobacteria</taxon>
        <taxon>Hyphomicrobiales</taxon>
        <taxon>Phyllobacteriaceae</taxon>
        <taxon>Mesorhizobium</taxon>
    </lineage>
</organism>
<evidence type="ECO:0000256" key="1">
    <source>
        <dbReference type="SAM" id="MobiDB-lite"/>
    </source>
</evidence>
<evidence type="ECO:0008006" key="4">
    <source>
        <dbReference type="Google" id="ProtNLM"/>
    </source>
</evidence>